<dbReference type="InterPro" id="IPR036179">
    <property type="entry name" value="Ig-like_dom_sf"/>
</dbReference>
<dbReference type="SUPFAM" id="SSF48726">
    <property type="entry name" value="Immunoglobulin"/>
    <property type="match status" value="1"/>
</dbReference>
<evidence type="ECO:0000313" key="6">
    <source>
        <dbReference type="Proteomes" id="UP000261660"/>
    </source>
</evidence>
<feature type="region of interest" description="Disordered" evidence="1">
    <location>
        <begin position="262"/>
        <end position="285"/>
    </location>
</feature>
<keyword evidence="2" id="KW-0812">Transmembrane</keyword>
<accession>A0A3Q3FWV3</accession>
<keyword evidence="2" id="KW-1133">Transmembrane helix</keyword>
<feature type="signal peptide" evidence="3">
    <location>
        <begin position="1"/>
        <end position="23"/>
    </location>
</feature>
<feature type="chain" id="PRO_5018557898" evidence="3">
    <location>
        <begin position="24"/>
        <end position="326"/>
    </location>
</feature>
<reference evidence="5" key="2">
    <citation type="submission" date="2025-09" db="UniProtKB">
        <authorList>
            <consortium name="Ensembl"/>
        </authorList>
    </citation>
    <scope>IDENTIFICATION</scope>
</reference>
<evidence type="ECO:0000313" key="5">
    <source>
        <dbReference type="Ensembl" id="ENSLBEP00000023378.1"/>
    </source>
</evidence>
<dbReference type="Ensembl" id="ENSLBET00000024601.1">
    <property type="protein sequence ID" value="ENSLBEP00000023378.1"/>
    <property type="gene ID" value="ENSLBEG00000017948.1"/>
</dbReference>
<dbReference type="InParanoid" id="A0A3Q3FWV3"/>
<dbReference type="InterPro" id="IPR013783">
    <property type="entry name" value="Ig-like_fold"/>
</dbReference>
<feature type="compositionally biased region" description="Polar residues" evidence="1">
    <location>
        <begin position="262"/>
        <end position="280"/>
    </location>
</feature>
<feature type="region of interest" description="Disordered" evidence="1">
    <location>
        <begin position="301"/>
        <end position="326"/>
    </location>
</feature>
<dbReference type="InterPro" id="IPR007110">
    <property type="entry name" value="Ig-like_dom"/>
</dbReference>
<sequence length="326" mass="36216">MAHTTVCVVVFFTLVTLVHCGHAEDDPRPVVKVSTSWPSPGANVTLKCRFSKNYGLWTFNWYKAVPRSSNNSYSHEKLSHSCSGQGQCSYIGHGQTHTTAYVCKANRGNDTRTSRPTFVWSREIHPNSINVSPPDRGQHVSSENVSLSCEGNSSKWRVMRLTEKGHRSTCSEWGTMKNLTCDITNPTKKTAVYWCETASGQFSNAVNITFQMSSSEGSSFPLPLVLGLFFPLLTLMLLLLLCCYRKSTNTFVTRIFRPSKSQKTNQSPAADDVVNQNQTQDADESNDVTYSLILFKNRGKGLQNEPEEESSVYSKVKIGSPAATKT</sequence>
<keyword evidence="3" id="KW-0732">Signal</keyword>
<dbReference type="OrthoDB" id="6151406at2759"/>
<evidence type="ECO:0000256" key="3">
    <source>
        <dbReference type="SAM" id="SignalP"/>
    </source>
</evidence>
<organism evidence="5 6">
    <name type="scientific">Labrus bergylta</name>
    <name type="common">ballan wrasse</name>
    <dbReference type="NCBI Taxonomy" id="56723"/>
    <lineage>
        <taxon>Eukaryota</taxon>
        <taxon>Metazoa</taxon>
        <taxon>Chordata</taxon>
        <taxon>Craniata</taxon>
        <taxon>Vertebrata</taxon>
        <taxon>Euteleostomi</taxon>
        <taxon>Actinopterygii</taxon>
        <taxon>Neopterygii</taxon>
        <taxon>Teleostei</taxon>
        <taxon>Neoteleostei</taxon>
        <taxon>Acanthomorphata</taxon>
        <taxon>Eupercaria</taxon>
        <taxon>Labriformes</taxon>
        <taxon>Labridae</taxon>
        <taxon>Labrus</taxon>
    </lineage>
</organism>
<keyword evidence="2" id="KW-0472">Membrane</keyword>
<dbReference type="AlphaFoldDB" id="A0A3Q3FWV3"/>
<evidence type="ECO:0000256" key="1">
    <source>
        <dbReference type="SAM" id="MobiDB-lite"/>
    </source>
</evidence>
<keyword evidence="6" id="KW-1185">Reference proteome</keyword>
<proteinExistence type="predicted"/>
<evidence type="ECO:0000259" key="4">
    <source>
        <dbReference type="PROSITE" id="PS50835"/>
    </source>
</evidence>
<feature type="domain" description="Ig-like" evidence="4">
    <location>
        <begin position="27"/>
        <end position="119"/>
    </location>
</feature>
<protein>
    <submittedName>
        <fullName evidence="5">Uncharacterized LOC110005171</fullName>
    </submittedName>
</protein>
<feature type="transmembrane region" description="Helical" evidence="2">
    <location>
        <begin position="220"/>
        <end position="244"/>
    </location>
</feature>
<name>A0A3Q3FWV3_9LABR</name>
<dbReference type="Proteomes" id="UP000261660">
    <property type="component" value="Unplaced"/>
</dbReference>
<dbReference type="PROSITE" id="PS50835">
    <property type="entry name" value="IG_LIKE"/>
    <property type="match status" value="1"/>
</dbReference>
<dbReference type="GeneTree" id="ENSGT01120000272156"/>
<dbReference type="Gene3D" id="2.60.40.10">
    <property type="entry name" value="Immunoglobulins"/>
    <property type="match status" value="1"/>
</dbReference>
<evidence type="ECO:0000256" key="2">
    <source>
        <dbReference type="SAM" id="Phobius"/>
    </source>
</evidence>
<reference evidence="5" key="1">
    <citation type="submission" date="2025-08" db="UniProtKB">
        <authorList>
            <consortium name="Ensembl"/>
        </authorList>
    </citation>
    <scope>IDENTIFICATION</scope>
</reference>
<dbReference type="STRING" id="56723.ENSLBEP00000023378"/>